<gene>
    <name evidence="2" type="ORF">LTR09_004844</name>
</gene>
<proteinExistence type="predicted"/>
<feature type="region of interest" description="Disordered" evidence="1">
    <location>
        <begin position="1"/>
        <end position="23"/>
    </location>
</feature>
<evidence type="ECO:0000313" key="2">
    <source>
        <dbReference type="EMBL" id="KAK3054066.1"/>
    </source>
</evidence>
<dbReference type="EMBL" id="JAWDJX010000013">
    <property type="protein sequence ID" value="KAK3054066.1"/>
    <property type="molecule type" value="Genomic_DNA"/>
</dbReference>
<sequence>MGFKGDSGGVDHTRINNEWDNGSRGADLMYHGSDQSIFATILGEQEFQREVMRRRHLSTLEKARGKLKVPPTTIEGTMVDDPLEPSFTHEPMEHKAGKPDEFSIGLDYWSDLGQQTVNSEEDSRYIRHNGDIQEQTKDRTGHFDCPNRATSGIPDDILKTEPPVSSGLYAEVAQSWSEVPLYTNLCLDRVPIMIHHNGDKGLREAAWPRMWVQPHARDMMGVVLEGEMEKQRGGAFDPDGRYLAFGELCPKSMEQELFRDVEA</sequence>
<name>A0AAJ0DHJ6_9PEZI</name>
<protein>
    <submittedName>
        <fullName evidence="2">Uncharacterized protein</fullName>
    </submittedName>
</protein>
<dbReference type="Proteomes" id="UP001271007">
    <property type="component" value="Unassembled WGS sequence"/>
</dbReference>
<comment type="caution">
    <text evidence="2">The sequence shown here is derived from an EMBL/GenBank/DDBJ whole genome shotgun (WGS) entry which is preliminary data.</text>
</comment>
<organism evidence="2 3">
    <name type="scientific">Extremus antarcticus</name>
    <dbReference type="NCBI Taxonomy" id="702011"/>
    <lineage>
        <taxon>Eukaryota</taxon>
        <taxon>Fungi</taxon>
        <taxon>Dikarya</taxon>
        <taxon>Ascomycota</taxon>
        <taxon>Pezizomycotina</taxon>
        <taxon>Dothideomycetes</taxon>
        <taxon>Dothideomycetidae</taxon>
        <taxon>Mycosphaerellales</taxon>
        <taxon>Extremaceae</taxon>
        <taxon>Extremus</taxon>
    </lineage>
</organism>
<keyword evidence="3" id="KW-1185">Reference proteome</keyword>
<feature type="region of interest" description="Disordered" evidence="1">
    <location>
        <begin position="136"/>
        <end position="155"/>
    </location>
</feature>
<accession>A0AAJ0DHJ6</accession>
<evidence type="ECO:0000313" key="3">
    <source>
        <dbReference type="Proteomes" id="UP001271007"/>
    </source>
</evidence>
<dbReference type="AlphaFoldDB" id="A0AAJ0DHJ6"/>
<reference evidence="2" key="1">
    <citation type="submission" date="2023-04" db="EMBL/GenBank/DDBJ databases">
        <title>Black Yeasts Isolated from many extreme environments.</title>
        <authorList>
            <person name="Coleine C."/>
            <person name="Stajich J.E."/>
            <person name="Selbmann L."/>
        </authorList>
    </citation>
    <scope>NUCLEOTIDE SEQUENCE</scope>
    <source>
        <strain evidence="2">CCFEE 5312</strain>
    </source>
</reference>
<evidence type="ECO:0000256" key="1">
    <source>
        <dbReference type="SAM" id="MobiDB-lite"/>
    </source>
</evidence>